<comment type="caution">
    <text evidence="1">The sequence shown here is derived from an EMBL/GenBank/DDBJ whole genome shotgun (WGS) entry which is preliminary data.</text>
</comment>
<dbReference type="SUPFAM" id="SSF52047">
    <property type="entry name" value="RNI-like"/>
    <property type="match status" value="1"/>
</dbReference>
<gene>
    <name evidence="1" type="ORF">Q8791_04780</name>
</gene>
<accession>A0ABU7K2R3</accession>
<evidence type="ECO:0000313" key="2">
    <source>
        <dbReference type="Proteomes" id="UP001356095"/>
    </source>
</evidence>
<keyword evidence="2" id="KW-1185">Reference proteome</keyword>
<dbReference type="InterPro" id="IPR047722">
    <property type="entry name" value="STM4015-like"/>
</dbReference>
<dbReference type="NCBIfam" id="NF038076">
    <property type="entry name" value="fam_STM4015"/>
    <property type="match status" value="1"/>
</dbReference>
<sequence>MPNRSRLTEFAGLPVVEFTGWDTLRDDFGLAMYWARNRREPHTGHPRRYDRLFEAVAAPGSVAWRLRMESPSYGSGSNSPIETLGQYLDRFTEFVAPAEVAALIVGSMEGDAEAMPSDEVRDRLIGLAPKLTAVRSLFFGEILQEENEISWIEHGDLAPLLAAFPSLEAFTVRGGSAGLRLRIAEHRALRSLTVQSGALRPEVVRDVCASVLPGLERLELWPGSREYGGDSTPEDLSPVLSGTAFPRLRHLGLRNAEGVDDWIPALAGAPVLPSLATLDLSLGTLTDEGARVLLDAPAFRALKRLDLHHHYLSEETAERVRAEFTRAGVEVDVSGPQEADVDEYDGVRHVHRYSAVSE</sequence>
<reference evidence="1 2" key="1">
    <citation type="submission" date="2023-08" db="EMBL/GenBank/DDBJ databases">
        <authorList>
            <person name="Girao M."/>
            <person name="Carvalho M.F."/>
        </authorList>
    </citation>
    <scope>NUCLEOTIDE SEQUENCE [LARGE SCALE GENOMIC DNA]</scope>
    <source>
        <strain evidence="1 2">CT-R113</strain>
    </source>
</reference>
<organism evidence="1 2">
    <name type="scientific">Nocardiopsis codii</name>
    <dbReference type="NCBI Taxonomy" id="3065942"/>
    <lineage>
        <taxon>Bacteria</taxon>
        <taxon>Bacillati</taxon>
        <taxon>Actinomycetota</taxon>
        <taxon>Actinomycetes</taxon>
        <taxon>Streptosporangiales</taxon>
        <taxon>Nocardiopsidaceae</taxon>
        <taxon>Nocardiopsis</taxon>
    </lineage>
</organism>
<dbReference type="EMBL" id="JAUZMY010000003">
    <property type="protein sequence ID" value="MEE2036536.1"/>
    <property type="molecule type" value="Genomic_DNA"/>
</dbReference>
<dbReference type="Proteomes" id="UP001356095">
    <property type="component" value="Unassembled WGS sequence"/>
</dbReference>
<dbReference type="InterPro" id="IPR032675">
    <property type="entry name" value="LRR_dom_sf"/>
</dbReference>
<name>A0ABU7K2R3_9ACTN</name>
<dbReference type="Gene3D" id="3.80.10.10">
    <property type="entry name" value="Ribonuclease Inhibitor"/>
    <property type="match status" value="1"/>
</dbReference>
<dbReference type="RefSeq" id="WP_330090332.1">
    <property type="nucleotide sequence ID" value="NZ_JAUZMY010000003.1"/>
</dbReference>
<protein>
    <submittedName>
        <fullName evidence="1">STM4015 family protein</fullName>
    </submittedName>
</protein>
<proteinExistence type="predicted"/>
<evidence type="ECO:0000313" key="1">
    <source>
        <dbReference type="EMBL" id="MEE2036536.1"/>
    </source>
</evidence>